<evidence type="ECO:0000256" key="1">
    <source>
        <dbReference type="SAM" id="Coils"/>
    </source>
</evidence>
<keyword evidence="1" id="KW-0175">Coiled coil</keyword>
<name>A0A1Y1YJT5_9FUNG</name>
<gene>
    <name evidence="3" type="ORF">LY90DRAFT_234902</name>
</gene>
<dbReference type="AlphaFoldDB" id="A0A1Y1YJT5"/>
<evidence type="ECO:0000256" key="2">
    <source>
        <dbReference type="SAM" id="SignalP"/>
    </source>
</evidence>
<evidence type="ECO:0000313" key="4">
    <source>
        <dbReference type="Proteomes" id="UP000193920"/>
    </source>
</evidence>
<dbReference type="EMBL" id="MCOG01000570">
    <property type="protein sequence ID" value="ORX98255.1"/>
    <property type="molecule type" value="Genomic_DNA"/>
</dbReference>
<evidence type="ECO:0000313" key="3">
    <source>
        <dbReference type="EMBL" id="ORX98255.1"/>
    </source>
</evidence>
<feature type="coiled-coil region" evidence="1">
    <location>
        <begin position="159"/>
        <end position="218"/>
    </location>
</feature>
<feature type="chain" id="PRO_5013050551" evidence="2">
    <location>
        <begin position="25"/>
        <end position="442"/>
    </location>
</feature>
<feature type="signal peptide" evidence="2">
    <location>
        <begin position="1"/>
        <end position="24"/>
    </location>
</feature>
<reference evidence="3 4" key="1">
    <citation type="submission" date="2016-08" db="EMBL/GenBank/DDBJ databases">
        <title>A Parts List for Fungal Cellulosomes Revealed by Comparative Genomics.</title>
        <authorList>
            <consortium name="DOE Joint Genome Institute"/>
            <person name="Haitjema C.H."/>
            <person name="Gilmore S.P."/>
            <person name="Henske J.K."/>
            <person name="Solomon K.V."/>
            <person name="De Groot R."/>
            <person name="Kuo A."/>
            <person name="Mondo S.J."/>
            <person name="Salamov A.A."/>
            <person name="Labutti K."/>
            <person name="Zhao Z."/>
            <person name="Chiniquy J."/>
            <person name="Barry K."/>
            <person name="Brewer H.M."/>
            <person name="Purvine S.O."/>
            <person name="Wright A.T."/>
            <person name="Boxma B."/>
            <person name="Van Alen T."/>
            <person name="Hackstein J.H."/>
            <person name="Baker S.E."/>
            <person name="Grigoriev I.V."/>
            <person name="O'Malley M.A."/>
        </authorList>
    </citation>
    <scope>NUCLEOTIDE SEQUENCE [LARGE SCALE GENOMIC DNA]</scope>
    <source>
        <strain evidence="3 4">G1</strain>
    </source>
</reference>
<keyword evidence="4" id="KW-1185">Reference proteome</keyword>
<dbReference type="OrthoDB" id="448649at2759"/>
<protein>
    <submittedName>
        <fullName evidence="3">Uncharacterized protein</fullName>
    </submittedName>
</protein>
<dbReference type="Proteomes" id="UP000193920">
    <property type="component" value="Unassembled WGS sequence"/>
</dbReference>
<feature type="coiled-coil region" evidence="1">
    <location>
        <begin position="253"/>
        <end position="308"/>
    </location>
</feature>
<proteinExistence type="predicted"/>
<sequence length="442" mass="53781">MFKFKNFIFIALIVLSFSLVTVKANFGEVLRYGKAPNGEDIICVYRFGIPQNCYPKVFQPTEEYQTILKGQEVPPGLDVQLSLITGERRAKLSDAQIRAKRLAQQHPQPQKRFYQPQHDLRQFPHPRYNFSKQEELKKRQNQQQLEAQQQYLNYLHNVQLKKEKEAEEAKEQYLQYLRKQQEQKEIEEEQSQYLENLQNQKQQEAEEAQQQYLQYLQKLRLFARYHPSRQTYQQRQYQQKYLYYLKQEQLSKQNEAEEAKEQYLQYIKQLEKQRESREVQSQYLQQLQNQKQQEAEEAKQQYLHYLQQHENVKDLKEQENLNEKVKMSDKLVDGHLNTSDKSHEKDQFNEIVTVENETEDDESERKIENEMKKKILNLKKKWTFNRTNMKVMKIMKKEMKKIIKVRKIMKKFPKCIIKIRFLMMKHLVVLKKLKVLKKRLKF</sequence>
<accession>A0A1Y1YJT5</accession>
<comment type="caution">
    <text evidence="3">The sequence shown here is derived from an EMBL/GenBank/DDBJ whole genome shotgun (WGS) entry which is preliminary data.</text>
</comment>
<dbReference type="STRING" id="1754190.A0A1Y1YJT5"/>
<organism evidence="3 4">
    <name type="scientific">Neocallimastix californiae</name>
    <dbReference type="NCBI Taxonomy" id="1754190"/>
    <lineage>
        <taxon>Eukaryota</taxon>
        <taxon>Fungi</taxon>
        <taxon>Fungi incertae sedis</taxon>
        <taxon>Chytridiomycota</taxon>
        <taxon>Chytridiomycota incertae sedis</taxon>
        <taxon>Neocallimastigomycetes</taxon>
        <taxon>Neocallimastigales</taxon>
        <taxon>Neocallimastigaceae</taxon>
        <taxon>Neocallimastix</taxon>
    </lineage>
</organism>
<keyword evidence="2" id="KW-0732">Signal</keyword>